<organism evidence="1 2">
    <name type="scientific">Adlercreutzia faecimuris</name>
    <dbReference type="NCBI Taxonomy" id="2897341"/>
    <lineage>
        <taxon>Bacteria</taxon>
        <taxon>Bacillati</taxon>
        <taxon>Actinomycetota</taxon>
        <taxon>Coriobacteriia</taxon>
        <taxon>Eggerthellales</taxon>
        <taxon>Eggerthellaceae</taxon>
        <taxon>Adlercreutzia</taxon>
    </lineage>
</organism>
<reference evidence="1" key="1">
    <citation type="submission" date="2021-11" db="EMBL/GenBank/DDBJ databases">
        <title>A Novel Adlercreutzia Species, isolated from a Allomyrina dichotoma larva feces.</title>
        <authorList>
            <person name="Suh M.K."/>
        </authorList>
    </citation>
    <scope>NUCLEOTIDE SEQUENCE</scope>
    <source>
        <strain evidence="1">JBNU-10</strain>
    </source>
</reference>
<comment type="caution">
    <text evidence="1">The sequence shown here is derived from an EMBL/GenBank/DDBJ whole genome shotgun (WGS) entry which is preliminary data.</text>
</comment>
<protein>
    <submittedName>
        <fullName evidence="1">Uncharacterized protein</fullName>
    </submittedName>
</protein>
<sequence length="88" mass="10124">MATAWMRDNPDAMRYIERRALEEAAAKRRFSVRLLLEEARKKDFADRAGRGTKINNVIAPAIARALVRKHPGMRPFVTLRRSMVDEAD</sequence>
<evidence type="ECO:0000313" key="1">
    <source>
        <dbReference type="EMBL" id="MCI2241053.1"/>
    </source>
</evidence>
<proteinExistence type="predicted"/>
<dbReference type="Proteomes" id="UP001430755">
    <property type="component" value="Unassembled WGS sequence"/>
</dbReference>
<accession>A0ABS9WDW6</accession>
<name>A0ABS9WDW6_9ACTN</name>
<dbReference type="RefSeq" id="WP_242162833.1">
    <property type="nucleotide sequence ID" value="NZ_JAJMLW010000001.1"/>
</dbReference>
<keyword evidence="2" id="KW-1185">Reference proteome</keyword>
<evidence type="ECO:0000313" key="2">
    <source>
        <dbReference type="Proteomes" id="UP001430755"/>
    </source>
</evidence>
<dbReference type="EMBL" id="JAJMLW010000001">
    <property type="protein sequence ID" value="MCI2241053.1"/>
    <property type="molecule type" value="Genomic_DNA"/>
</dbReference>
<gene>
    <name evidence="1" type="ORF">LPT13_01635</name>
</gene>